<reference evidence="2 3" key="1">
    <citation type="submission" date="2019-02" db="EMBL/GenBank/DDBJ databases">
        <title>Draft genome sequences of novel Actinobacteria.</title>
        <authorList>
            <person name="Sahin N."/>
            <person name="Ay H."/>
            <person name="Saygin H."/>
        </authorList>
    </citation>
    <scope>NUCLEOTIDE SEQUENCE [LARGE SCALE GENOMIC DNA]</scope>
    <source>
        <strain evidence="2 3">8K307</strain>
    </source>
</reference>
<protein>
    <submittedName>
        <fullName evidence="2">Uncharacterized protein</fullName>
    </submittedName>
</protein>
<keyword evidence="1" id="KW-0732">Signal</keyword>
<keyword evidence="3" id="KW-1185">Reference proteome</keyword>
<feature type="signal peptide" evidence="1">
    <location>
        <begin position="1"/>
        <end position="26"/>
    </location>
</feature>
<comment type="caution">
    <text evidence="2">The sequence shown here is derived from an EMBL/GenBank/DDBJ whole genome shotgun (WGS) entry which is preliminary data.</text>
</comment>
<name>A0A4R4ZZ08_9ACTN</name>
<accession>A0A4R4ZZ08</accession>
<dbReference type="OrthoDB" id="1494990at2"/>
<gene>
    <name evidence="2" type="ORF">E1262_28725</name>
</gene>
<evidence type="ECO:0000313" key="3">
    <source>
        <dbReference type="Proteomes" id="UP000295217"/>
    </source>
</evidence>
<dbReference type="RefSeq" id="WP_132107768.1">
    <property type="nucleotide sequence ID" value="NZ_SMLB01000072.1"/>
</dbReference>
<sequence>MRRVTATLAAAAMALPVTLIGLPAAADSERAAVGFGLLYHDGDIVRTVITPASIPGKGVDPIFAINDGVAEQLAVTSVAPGTPGYHGGRWAVYVVDWNVTPYLLTSDEAVGLAQSEGDVTVTRMPAADFVCPVTG</sequence>
<organism evidence="2 3">
    <name type="scientific">Jiangella aurantiaca</name>
    <dbReference type="NCBI Taxonomy" id="2530373"/>
    <lineage>
        <taxon>Bacteria</taxon>
        <taxon>Bacillati</taxon>
        <taxon>Actinomycetota</taxon>
        <taxon>Actinomycetes</taxon>
        <taxon>Jiangellales</taxon>
        <taxon>Jiangellaceae</taxon>
        <taxon>Jiangella</taxon>
    </lineage>
</organism>
<feature type="chain" id="PRO_5021003771" evidence="1">
    <location>
        <begin position="27"/>
        <end position="135"/>
    </location>
</feature>
<dbReference type="Proteomes" id="UP000295217">
    <property type="component" value="Unassembled WGS sequence"/>
</dbReference>
<evidence type="ECO:0000256" key="1">
    <source>
        <dbReference type="SAM" id="SignalP"/>
    </source>
</evidence>
<proteinExistence type="predicted"/>
<dbReference type="EMBL" id="SMLB01000072">
    <property type="protein sequence ID" value="TDD64285.1"/>
    <property type="molecule type" value="Genomic_DNA"/>
</dbReference>
<dbReference type="AlphaFoldDB" id="A0A4R4ZZ08"/>
<evidence type="ECO:0000313" key="2">
    <source>
        <dbReference type="EMBL" id="TDD64285.1"/>
    </source>
</evidence>